<keyword evidence="2" id="KW-1185">Reference proteome</keyword>
<gene>
    <name evidence="1" type="ORF">FLAPXU55_03657</name>
</gene>
<evidence type="ECO:0000313" key="1">
    <source>
        <dbReference type="EMBL" id="CAC9975936.1"/>
    </source>
</evidence>
<evidence type="ECO:0000313" key="2">
    <source>
        <dbReference type="Proteomes" id="UP000533639"/>
    </source>
</evidence>
<dbReference type="EMBL" id="CAIJDE010000056">
    <property type="protein sequence ID" value="CAC9975936.1"/>
    <property type="molecule type" value="Genomic_DNA"/>
</dbReference>
<protein>
    <submittedName>
        <fullName evidence="1">Uncharacterized protein</fullName>
    </submittedName>
</protein>
<dbReference type="RefSeq" id="WP_180859985.1">
    <property type="nucleotide sequence ID" value="NZ_CAIJDE010000056.1"/>
</dbReference>
<dbReference type="AlphaFoldDB" id="A0A9N8J440"/>
<dbReference type="Proteomes" id="UP000533639">
    <property type="component" value="Unassembled WGS sequence"/>
</dbReference>
<name>A0A9N8J440_9FLAO</name>
<proteinExistence type="predicted"/>
<sequence>MKNCIVHKNRVDLLKNLLIIFFLMINGFCFSQDNLNAKEVIEYNYQTNKFDKVFPFDEPFSIKIVSIPSRIGWMAMDFYEYDSKNEQSKLVKLVTTIGDDVKAFKPLEWERGTPKDTTGQIVVFPGLKPNKEYLVRIRTGKKVKLTSYQESALVAVLKNNNEIQDIINNTVRKYLDKPFEIADLSNLGIKQADFENLARRAVLEVNKNYVLEPIDQVPHLQKLAVFMNSFKEIEDKTTGMFQNADSKNGNFISEGSKDKYKGLIEEFQNKLKEIDWATVQDLNELKVIKDNIFGQFSSLSPVQKVQQKGVEDFIEEILPQRDDWLNVITKNTIAENTNDIGNLNTTYRTDFVKNAKLYVTLDLGVAYVGNIDRVLSYSGVNIYLRPVNKNIPLERYKGWEWIKTRTSFLIGVTMSSIEKENMRKGLIGNSALVLGAGLRPVPFMKINGGCMIYYKYSNNPLISQDRYKTAFSPFVSLSVDLDAKSLFGGVGEAIFK</sequence>
<reference evidence="1 2" key="1">
    <citation type="submission" date="2020-06" db="EMBL/GenBank/DDBJ databases">
        <authorList>
            <person name="Criscuolo A."/>
        </authorList>
    </citation>
    <scope>NUCLEOTIDE SEQUENCE [LARGE SCALE GENOMIC DNA]</scope>
    <source>
        <strain evidence="1">PXU-55</strain>
    </source>
</reference>
<comment type="caution">
    <text evidence="1">The sequence shown here is derived from an EMBL/GenBank/DDBJ whole genome shotgun (WGS) entry which is preliminary data.</text>
</comment>
<organism evidence="1 2">
    <name type="scientific">Flavobacterium panici</name>
    <dbReference type="NCBI Taxonomy" id="2654843"/>
    <lineage>
        <taxon>Bacteria</taxon>
        <taxon>Pseudomonadati</taxon>
        <taxon>Bacteroidota</taxon>
        <taxon>Flavobacteriia</taxon>
        <taxon>Flavobacteriales</taxon>
        <taxon>Flavobacteriaceae</taxon>
        <taxon>Flavobacterium</taxon>
    </lineage>
</organism>
<accession>A0A9N8J440</accession>